<dbReference type="Proteomes" id="UP000289738">
    <property type="component" value="Chromosome B09"/>
</dbReference>
<dbReference type="AlphaFoldDB" id="A0A444XQ24"/>
<evidence type="ECO:0008006" key="3">
    <source>
        <dbReference type="Google" id="ProtNLM"/>
    </source>
</evidence>
<gene>
    <name evidence="1" type="ORF">Ahy_B09g097632</name>
</gene>
<name>A0A444XQ24_ARAHY</name>
<dbReference type="EMBL" id="SDMP01000019">
    <property type="protein sequence ID" value="RYQ91645.1"/>
    <property type="molecule type" value="Genomic_DNA"/>
</dbReference>
<comment type="caution">
    <text evidence="1">The sequence shown here is derived from an EMBL/GenBank/DDBJ whole genome shotgun (WGS) entry which is preliminary data.</text>
</comment>
<protein>
    <recommendedName>
        <fullName evidence="3">Aminotransferase-like plant mobile domain-containing protein</fullName>
    </recommendedName>
</protein>
<evidence type="ECO:0000313" key="2">
    <source>
        <dbReference type="Proteomes" id="UP000289738"/>
    </source>
</evidence>
<accession>A0A444XQ24</accession>
<keyword evidence="2" id="KW-1185">Reference proteome</keyword>
<reference evidence="1 2" key="1">
    <citation type="submission" date="2019-01" db="EMBL/GenBank/DDBJ databases">
        <title>Sequencing of cultivated peanut Arachis hypogaea provides insights into genome evolution and oil improvement.</title>
        <authorList>
            <person name="Chen X."/>
        </authorList>
    </citation>
    <scope>NUCLEOTIDE SEQUENCE [LARGE SCALE GENOMIC DNA]</scope>
    <source>
        <strain evidence="2">cv. Fuhuasheng</strain>
        <tissue evidence="1">Leaves</tissue>
    </source>
</reference>
<sequence length="124" mass="14963">MSWVYHRFLQWCLPERQVFMYPMALRLPLFISFSCLEFVTHYDILVIGLTHQSRDQHETSPLMAFIARSFVWTPYDDPALQAMCPPWFIDEAEWGTWLTVVPFVCFNIVEFHQVDRVKRQFNRE</sequence>
<proteinExistence type="predicted"/>
<evidence type="ECO:0000313" key="1">
    <source>
        <dbReference type="EMBL" id="RYQ91645.1"/>
    </source>
</evidence>
<organism evidence="1 2">
    <name type="scientific">Arachis hypogaea</name>
    <name type="common">Peanut</name>
    <dbReference type="NCBI Taxonomy" id="3818"/>
    <lineage>
        <taxon>Eukaryota</taxon>
        <taxon>Viridiplantae</taxon>
        <taxon>Streptophyta</taxon>
        <taxon>Embryophyta</taxon>
        <taxon>Tracheophyta</taxon>
        <taxon>Spermatophyta</taxon>
        <taxon>Magnoliopsida</taxon>
        <taxon>eudicotyledons</taxon>
        <taxon>Gunneridae</taxon>
        <taxon>Pentapetalae</taxon>
        <taxon>rosids</taxon>
        <taxon>fabids</taxon>
        <taxon>Fabales</taxon>
        <taxon>Fabaceae</taxon>
        <taxon>Papilionoideae</taxon>
        <taxon>50 kb inversion clade</taxon>
        <taxon>dalbergioids sensu lato</taxon>
        <taxon>Dalbergieae</taxon>
        <taxon>Pterocarpus clade</taxon>
        <taxon>Arachis</taxon>
    </lineage>
</organism>